<dbReference type="Proteomes" id="UP000188268">
    <property type="component" value="Unassembled WGS sequence"/>
</dbReference>
<evidence type="ECO:0000313" key="2">
    <source>
        <dbReference type="Proteomes" id="UP000188268"/>
    </source>
</evidence>
<comment type="caution">
    <text evidence="1">The sequence shown here is derived from an EMBL/GenBank/DDBJ whole genome shotgun (WGS) entry which is preliminary data.</text>
</comment>
<keyword evidence="2" id="KW-1185">Reference proteome</keyword>
<protein>
    <submittedName>
        <fullName evidence="1">Uncharacterized protein</fullName>
    </submittedName>
</protein>
<evidence type="ECO:0000313" key="1">
    <source>
        <dbReference type="EMBL" id="OMO77712.1"/>
    </source>
</evidence>
<reference evidence="1 2" key="1">
    <citation type="submission" date="2013-09" db="EMBL/GenBank/DDBJ databases">
        <title>Corchorus capsularis genome sequencing.</title>
        <authorList>
            <person name="Alam M."/>
            <person name="Haque M.S."/>
            <person name="Islam M.S."/>
            <person name="Emdad E.M."/>
            <person name="Islam M.M."/>
            <person name="Ahmed B."/>
            <person name="Halim A."/>
            <person name="Hossen Q.M.M."/>
            <person name="Hossain M.Z."/>
            <person name="Ahmed R."/>
            <person name="Khan M.M."/>
            <person name="Islam R."/>
            <person name="Rashid M.M."/>
            <person name="Khan S.A."/>
            <person name="Rahman M.S."/>
            <person name="Alam M."/>
        </authorList>
    </citation>
    <scope>NUCLEOTIDE SEQUENCE [LARGE SCALE GENOMIC DNA]</scope>
    <source>
        <strain evidence="2">cv. CVL-1</strain>
        <tissue evidence="1">Whole seedling</tissue>
    </source>
</reference>
<dbReference type="EMBL" id="AWWV01010698">
    <property type="protein sequence ID" value="OMO77712.1"/>
    <property type="molecule type" value="Genomic_DNA"/>
</dbReference>
<gene>
    <name evidence="1" type="ORF">CCACVL1_14868</name>
</gene>
<dbReference type="AlphaFoldDB" id="A0A1R3I533"/>
<sequence length="28" mass="3371">MARMANLEEARFLNQKSRKRKEYKVSGE</sequence>
<proteinExistence type="predicted"/>
<dbReference type="Gramene" id="OMO77712">
    <property type="protein sequence ID" value="OMO77712"/>
    <property type="gene ID" value="CCACVL1_14868"/>
</dbReference>
<accession>A0A1R3I533</accession>
<name>A0A1R3I533_COCAP</name>
<organism evidence="1 2">
    <name type="scientific">Corchorus capsularis</name>
    <name type="common">Jute</name>
    <dbReference type="NCBI Taxonomy" id="210143"/>
    <lineage>
        <taxon>Eukaryota</taxon>
        <taxon>Viridiplantae</taxon>
        <taxon>Streptophyta</taxon>
        <taxon>Embryophyta</taxon>
        <taxon>Tracheophyta</taxon>
        <taxon>Spermatophyta</taxon>
        <taxon>Magnoliopsida</taxon>
        <taxon>eudicotyledons</taxon>
        <taxon>Gunneridae</taxon>
        <taxon>Pentapetalae</taxon>
        <taxon>rosids</taxon>
        <taxon>malvids</taxon>
        <taxon>Malvales</taxon>
        <taxon>Malvaceae</taxon>
        <taxon>Grewioideae</taxon>
        <taxon>Apeibeae</taxon>
        <taxon>Corchorus</taxon>
    </lineage>
</organism>